<keyword evidence="1" id="KW-0614">Plasmid</keyword>
<dbReference type="RefSeq" id="WP_014426143.1">
    <property type="nucleotide sequence ID" value="NC_017073.1"/>
</dbReference>
<accession>I0GWI8</accession>
<geneLocation type="plasmid" evidence="1 2">
    <name>pSRC3</name>
</geneLocation>
<reference evidence="1 2" key="1">
    <citation type="submission" date="2011-10" db="EMBL/GenBank/DDBJ databases">
        <title>Whole genome sequence of Selenomonas ruminantium subsp. lactilytica TAM6421.</title>
        <authorList>
            <person name="Oguchi A."/>
            <person name="Ankai A."/>
            <person name="Kaneko J."/>
            <person name="Yamada-Narita S."/>
            <person name="Fukui S."/>
            <person name="Takahashi M."/>
            <person name="Onodera T."/>
            <person name="Kojima S."/>
            <person name="Fushimi T."/>
            <person name="Abe N."/>
            <person name="Kamio Y."/>
            <person name="Yamazaki S."/>
            <person name="Fujita N."/>
        </authorList>
    </citation>
    <scope>NUCLEOTIDE SEQUENCE [LARGE SCALE GENOMIC DNA]</scope>
    <source>
        <strain evidence="2">NBRC 103574 / TAM6421</strain>
        <plasmid evidence="1 2">pSRC3</plasmid>
    </source>
</reference>
<proteinExistence type="predicted"/>
<sequence length="171" mass="19507">MKAYKLFKIKDGQLFPLYVNASTPVPLGTWLEAEAGPLAADGKHVKSKLGNLAYRPGWHCSDYPVALHIGEKKNPTDKLPSYRPRSQVWAEVEVMDRVNWQQEANKQGKNQRDKQLKVVPVNGYYEYKTNPNMYGRWIIAGNIRVNKILSDDEVKQINSKIDVEDLPRKAA</sequence>
<evidence type="ECO:0000313" key="1">
    <source>
        <dbReference type="EMBL" id="BAL85125.1"/>
    </source>
</evidence>
<dbReference type="HOGENOM" id="CLU_1591520_0_0_9"/>
<evidence type="ECO:0000313" key="2">
    <source>
        <dbReference type="Proteomes" id="UP000007887"/>
    </source>
</evidence>
<name>I0GWI8_SELRL</name>
<dbReference type="Proteomes" id="UP000007887">
    <property type="component" value="Plasmid pSRC3"/>
</dbReference>
<dbReference type="AlphaFoldDB" id="I0GWI8"/>
<dbReference type="PATRIC" id="fig|927704.6.peg.3366"/>
<dbReference type="OrthoDB" id="270332at2"/>
<organism evidence="1 2">
    <name type="scientific">Selenomonas ruminantium subsp. lactilytica (strain NBRC 103574 / TAM6421)</name>
    <dbReference type="NCBI Taxonomy" id="927704"/>
    <lineage>
        <taxon>Bacteria</taxon>
        <taxon>Bacillati</taxon>
        <taxon>Bacillota</taxon>
        <taxon>Negativicutes</taxon>
        <taxon>Selenomonadales</taxon>
        <taxon>Selenomonadaceae</taxon>
        <taxon>Selenomonas</taxon>
    </lineage>
</organism>
<gene>
    <name evidence="1" type="ordered locus">SELR_pSRC300520</name>
</gene>
<dbReference type="EMBL" id="AP012300">
    <property type="protein sequence ID" value="BAL85125.1"/>
    <property type="molecule type" value="Genomic_DNA"/>
</dbReference>
<dbReference type="KEGG" id="sri:SELR_pSRC300520"/>
<protein>
    <submittedName>
        <fullName evidence="1">Uncharacterized protein</fullName>
    </submittedName>
</protein>